<dbReference type="EMBL" id="JWZX01003048">
    <property type="protein sequence ID" value="KOO24831.1"/>
    <property type="molecule type" value="Genomic_DNA"/>
</dbReference>
<keyword evidence="3" id="KW-1185">Reference proteome</keyword>
<evidence type="ECO:0000313" key="3">
    <source>
        <dbReference type="Proteomes" id="UP000037460"/>
    </source>
</evidence>
<sequence>MLHATEEELKLRSNQLEITNEMLRATEAELIRNDEVLGITKSMLSKAEEEIKAQARTTAELQKELESTRESLSRALAGLPERRIGGLAAACAADRH</sequence>
<keyword evidence="1" id="KW-0175">Coiled coil</keyword>
<evidence type="ECO:0000313" key="2">
    <source>
        <dbReference type="EMBL" id="KOO24831.1"/>
    </source>
</evidence>
<accession>A0A0M0JE17</accession>
<protein>
    <submittedName>
        <fullName evidence="2">Uncharacterized protein</fullName>
    </submittedName>
</protein>
<evidence type="ECO:0000256" key="1">
    <source>
        <dbReference type="SAM" id="Coils"/>
    </source>
</evidence>
<feature type="coiled-coil region" evidence="1">
    <location>
        <begin position="44"/>
        <end position="71"/>
    </location>
</feature>
<name>A0A0M0JE17_9EUKA</name>
<gene>
    <name evidence="2" type="ORF">Ctob_011503</name>
</gene>
<reference evidence="3" key="1">
    <citation type="journal article" date="2015" name="PLoS Genet.">
        <title>Genome Sequence and Transcriptome Analyses of Chrysochromulina tobin: Metabolic Tools for Enhanced Algal Fitness in the Prominent Order Prymnesiales (Haptophyceae).</title>
        <authorList>
            <person name="Hovde B.T."/>
            <person name="Deodato C.R."/>
            <person name="Hunsperger H.M."/>
            <person name="Ryken S.A."/>
            <person name="Yost W."/>
            <person name="Jha R.K."/>
            <person name="Patterson J."/>
            <person name="Monnat R.J. Jr."/>
            <person name="Barlow S.B."/>
            <person name="Starkenburg S.R."/>
            <person name="Cattolico R.A."/>
        </authorList>
    </citation>
    <scope>NUCLEOTIDE SEQUENCE</scope>
    <source>
        <strain evidence="3">CCMP291</strain>
    </source>
</reference>
<proteinExistence type="predicted"/>
<dbReference type="AlphaFoldDB" id="A0A0M0JE17"/>
<dbReference type="Proteomes" id="UP000037460">
    <property type="component" value="Unassembled WGS sequence"/>
</dbReference>
<comment type="caution">
    <text evidence="2">The sequence shown here is derived from an EMBL/GenBank/DDBJ whole genome shotgun (WGS) entry which is preliminary data.</text>
</comment>
<organism evidence="2 3">
    <name type="scientific">Chrysochromulina tobinii</name>
    <dbReference type="NCBI Taxonomy" id="1460289"/>
    <lineage>
        <taxon>Eukaryota</taxon>
        <taxon>Haptista</taxon>
        <taxon>Haptophyta</taxon>
        <taxon>Prymnesiophyceae</taxon>
        <taxon>Prymnesiales</taxon>
        <taxon>Chrysochromulinaceae</taxon>
        <taxon>Chrysochromulina</taxon>
    </lineage>
</organism>